<name>A0A1I4FVD0_9EURY</name>
<protein>
    <submittedName>
        <fullName evidence="1">Uncharacterized protein</fullName>
    </submittedName>
</protein>
<organism evidence="1 2">
    <name type="scientific">Halogranum rubrum</name>
    <dbReference type="NCBI Taxonomy" id="553466"/>
    <lineage>
        <taxon>Archaea</taxon>
        <taxon>Methanobacteriati</taxon>
        <taxon>Methanobacteriota</taxon>
        <taxon>Stenosarchaea group</taxon>
        <taxon>Halobacteria</taxon>
        <taxon>Halobacteriales</taxon>
        <taxon>Haloferacaceae</taxon>
    </lineage>
</organism>
<dbReference type="AlphaFoldDB" id="A0A1I4FVD0"/>
<reference evidence="2" key="1">
    <citation type="submission" date="2016-10" db="EMBL/GenBank/DDBJ databases">
        <authorList>
            <person name="Varghese N."/>
            <person name="Submissions S."/>
        </authorList>
    </citation>
    <scope>NUCLEOTIDE SEQUENCE [LARGE SCALE GENOMIC DNA]</scope>
    <source>
        <strain evidence="2">CGMCC 1.7738</strain>
    </source>
</reference>
<accession>A0A1I4FVD0</accession>
<evidence type="ECO:0000313" key="2">
    <source>
        <dbReference type="Proteomes" id="UP000199607"/>
    </source>
</evidence>
<dbReference type="Proteomes" id="UP000199607">
    <property type="component" value="Unassembled WGS sequence"/>
</dbReference>
<proteinExistence type="predicted"/>
<gene>
    <name evidence="1" type="ORF">SAMN04487950_2862</name>
</gene>
<sequence>MSDENPLNDLYMDRHDVDQQALRDVLSGLIGIDSESGDPIYLDAYFELGNKQRFVAQLLFREASVILGEREESEQGAASGAFAEHLDSSGSAVQNYSGDLEFVESDESRGGYVIRPHHVQAAVSYLKDAREQVQSDA</sequence>
<dbReference type="EMBL" id="FOTC01000003">
    <property type="protein sequence ID" value="SFL21828.1"/>
    <property type="molecule type" value="Genomic_DNA"/>
</dbReference>
<dbReference type="RefSeq" id="WP_089870116.1">
    <property type="nucleotide sequence ID" value="NZ_FOTC01000003.1"/>
</dbReference>
<dbReference type="STRING" id="553466.SAMN04487950_2862"/>
<evidence type="ECO:0000313" key="1">
    <source>
        <dbReference type="EMBL" id="SFL21828.1"/>
    </source>
</evidence>
<keyword evidence="2" id="KW-1185">Reference proteome</keyword>